<dbReference type="OrthoDB" id="5591590at2759"/>
<feature type="transmembrane region" description="Helical" evidence="1">
    <location>
        <begin position="208"/>
        <end position="229"/>
    </location>
</feature>
<dbReference type="EMBL" id="JANBUW010000149">
    <property type="protein sequence ID" value="KAJ2848614.1"/>
    <property type="molecule type" value="Genomic_DNA"/>
</dbReference>
<dbReference type="Proteomes" id="UP001139887">
    <property type="component" value="Unassembled WGS sequence"/>
</dbReference>
<keyword evidence="3" id="KW-1185">Reference proteome</keyword>
<comment type="caution">
    <text evidence="2">The sequence shown here is derived from an EMBL/GenBank/DDBJ whole genome shotgun (WGS) entry which is preliminary data.</text>
</comment>
<organism evidence="2 3">
    <name type="scientific">Coemansia brasiliensis</name>
    <dbReference type="NCBI Taxonomy" id="2650707"/>
    <lineage>
        <taxon>Eukaryota</taxon>
        <taxon>Fungi</taxon>
        <taxon>Fungi incertae sedis</taxon>
        <taxon>Zoopagomycota</taxon>
        <taxon>Kickxellomycotina</taxon>
        <taxon>Kickxellomycetes</taxon>
        <taxon>Kickxellales</taxon>
        <taxon>Kickxellaceae</taxon>
        <taxon>Coemansia</taxon>
    </lineage>
</organism>
<evidence type="ECO:0000313" key="2">
    <source>
        <dbReference type="EMBL" id="KAJ2848614.1"/>
    </source>
</evidence>
<reference evidence="2" key="1">
    <citation type="submission" date="2022-07" db="EMBL/GenBank/DDBJ databases">
        <title>Phylogenomic reconstructions and comparative analyses of Kickxellomycotina fungi.</title>
        <authorList>
            <person name="Reynolds N.K."/>
            <person name="Stajich J.E."/>
            <person name="Barry K."/>
            <person name="Grigoriev I.V."/>
            <person name="Crous P."/>
            <person name="Smith M.E."/>
        </authorList>
    </citation>
    <scope>NUCLEOTIDE SEQUENCE</scope>
    <source>
        <strain evidence="2">NRRL 1566</strain>
    </source>
</reference>
<proteinExistence type="predicted"/>
<dbReference type="AlphaFoldDB" id="A0A9W8IC29"/>
<name>A0A9W8IC29_9FUNG</name>
<keyword evidence="1" id="KW-0472">Membrane</keyword>
<protein>
    <submittedName>
        <fullName evidence="2">Uncharacterized protein</fullName>
    </submittedName>
</protein>
<sequence>MTWEEAMYVRYSDFAKQSCRSYSSLYKANVDYFLCSGTSSNFEVSNITKCRVPHHTVYFQLDQAMYISGLLSYSIFLDGTDFCSAKVPRMYYTLLGPYIGYLKSIIKRDIKVVSNVGVDQQKANEFTNNVDFQTNQFAGNPDYNVIIVHGDFFNNKQNIILAAEPETSTPFPDKSEINSQTASFSSYVLETATSNTETKSSNHVAKGVIVGVCIGTAGLASICGALYFWRWKRKQSPGVADPMRNNDFQNMLESSRPIQANVGDYHIHPFSDYDLPPLYEEVPSNPQPIK</sequence>
<evidence type="ECO:0000256" key="1">
    <source>
        <dbReference type="SAM" id="Phobius"/>
    </source>
</evidence>
<keyword evidence="1" id="KW-0812">Transmembrane</keyword>
<gene>
    <name evidence="2" type="ORF">IWW36_003194</name>
</gene>
<accession>A0A9W8IC29</accession>
<keyword evidence="1" id="KW-1133">Transmembrane helix</keyword>
<evidence type="ECO:0000313" key="3">
    <source>
        <dbReference type="Proteomes" id="UP001139887"/>
    </source>
</evidence>